<evidence type="ECO:0000313" key="2">
    <source>
        <dbReference type="EMBL" id="BCB83919.1"/>
    </source>
</evidence>
<proteinExistence type="predicted"/>
<dbReference type="AlphaFoldDB" id="A0A6F8YD20"/>
<keyword evidence="3" id="KW-1185">Reference proteome</keyword>
<keyword evidence="1" id="KW-0732">Signal</keyword>
<feature type="signal peptide" evidence="1">
    <location>
        <begin position="1"/>
        <end position="31"/>
    </location>
</feature>
<name>A0A6F8YD20_9ACTN</name>
<feature type="chain" id="PRO_5026198040" evidence="1">
    <location>
        <begin position="32"/>
        <end position="148"/>
    </location>
</feature>
<dbReference type="Proteomes" id="UP000503011">
    <property type="component" value="Chromosome"/>
</dbReference>
<sequence>MRRLTRQVVRFAVLSLVAVAGLTAKAGPAAAAYTPEGLCGSSYYRLSSVALRTNGGSQWGTAYVLYSTSTRKNCAVTIKTGHVGVPTKTTAWLESESGEVGYDSDPYRWYAGPVYVTAPGECISYGGYVYNGAGTTYAYGSRWYVHCG</sequence>
<organism evidence="2 3">
    <name type="scientific">Phytohabitans suffuscus</name>
    <dbReference type="NCBI Taxonomy" id="624315"/>
    <lineage>
        <taxon>Bacteria</taxon>
        <taxon>Bacillati</taxon>
        <taxon>Actinomycetota</taxon>
        <taxon>Actinomycetes</taxon>
        <taxon>Micromonosporales</taxon>
        <taxon>Micromonosporaceae</taxon>
    </lineage>
</organism>
<dbReference type="KEGG" id="psuu:Psuf_012320"/>
<protein>
    <submittedName>
        <fullName evidence="2">Spore-associated protein A</fullName>
    </submittedName>
</protein>
<dbReference type="EMBL" id="AP022871">
    <property type="protein sequence ID" value="BCB83919.1"/>
    <property type="molecule type" value="Genomic_DNA"/>
</dbReference>
<evidence type="ECO:0000313" key="3">
    <source>
        <dbReference type="Proteomes" id="UP000503011"/>
    </source>
</evidence>
<accession>A0A6F8YD20</accession>
<gene>
    <name evidence="2" type="primary">sapA</name>
    <name evidence="2" type="ORF">Psuf_012320</name>
</gene>
<dbReference type="RefSeq" id="WP_173154787.1">
    <property type="nucleotide sequence ID" value="NZ_AP022871.1"/>
</dbReference>
<reference evidence="2 3" key="1">
    <citation type="submission" date="2020-03" db="EMBL/GenBank/DDBJ databases">
        <title>Whole genome shotgun sequence of Phytohabitans suffuscus NBRC 105367.</title>
        <authorList>
            <person name="Komaki H."/>
            <person name="Tamura T."/>
        </authorList>
    </citation>
    <scope>NUCLEOTIDE SEQUENCE [LARGE SCALE GENOMIC DNA]</scope>
    <source>
        <strain evidence="2 3">NBRC 105367</strain>
    </source>
</reference>
<reference evidence="2 3" key="2">
    <citation type="submission" date="2020-03" db="EMBL/GenBank/DDBJ databases">
        <authorList>
            <person name="Ichikawa N."/>
            <person name="Kimura A."/>
            <person name="Kitahashi Y."/>
            <person name="Uohara A."/>
        </authorList>
    </citation>
    <scope>NUCLEOTIDE SEQUENCE [LARGE SCALE GENOMIC DNA]</scope>
    <source>
        <strain evidence="2 3">NBRC 105367</strain>
    </source>
</reference>
<evidence type="ECO:0000256" key="1">
    <source>
        <dbReference type="SAM" id="SignalP"/>
    </source>
</evidence>